<evidence type="ECO:0000256" key="3">
    <source>
        <dbReference type="ARBA" id="ARBA00022989"/>
    </source>
</evidence>
<dbReference type="AlphaFoldDB" id="A0A6G0YWK2"/>
<dbReference type="EMBL" id="VUJU01002178">
    <property type="protein sequence ID" value="KAF0762288.1"/>
    <property type="molecule type" value="Genomic_DNA"/>
</dbReference>
<dbReference type="GO" id="GO:0016020">
    <property type="term" value="C:membrane"/>
    <property type="evidence" value="ECO:0007669"/>
    <property type="project" value="UniProtKB-SubCell"/>
</dbReference>
<gene>
    <name evidence="6" type="ORF">FWK35_00015945</name>
</gene>
<comment type="subcellular location">
    <subcellularLocation>
        <location evidence="1">Membrane</location>
    </subcellularLocation>
</comment>
<reference evidence="6 7" key="1">
    <citation type="submission" date="2019-08" db="EMBL/GenBank/DDBJ databases">
        <title>Whole genome of Aphis craccivora.</title>
        <authorList>
            <person name="Voronova N.V."/>
            <person name="Shulinski R.S."/>
            <person name="Bandarenka Y.V."/>
            <person name="Zhorov D.G."/>
            <person name="Warner D."/>
        </authorList>
    </citation>
    <scope>NUCLEOTIDE SEQUENCE [LARGE SCALE GENOMIC DNA]</scope>
    <source>
        <strain evidence="6">180601</strain>
        <tissue evidence="6">Whole Body</tissue>
    </source>
</reference>
<organism evidence="6 7">
    <name type="scientific">Aphis craccivora</name>
    <name type="common">Cowpea aphid</name>
    <dbReference type="NCBI Taxonomy" id="307492"/>
    <lineage>
        <taxon>Eukaryota</taxon>
        <taxon>Metazoa</taxon>
        <taxon>Ecdysozoa</taxon>
        <taxon>Arthropoda</taxon>
        <taxon>Hexapoda</taxon>
        <taxon>Insecta</taxon>
        <taxon>Pterygota</taxon>
        <taxon>Neoptera</taxon>
        <taxon>Paraneoptera</taxon>
        <taxon>Hemiptera</taxon>
        <taxon>Sternorrhyncha</taxon>
        <taxon>Aphidomorpha</taxon>
        <taxon>Aphidoidea</taxon>
        <taxon>Aphididae</taxon>
        <taxon>Aphidini</taxon>
        <taxon>Aphis</taxon>
        <taxon>Aphis</taxon>
    </lineage>
</organism>
<evidence type="ECO:0000256" key="1">
    <source>
        <dbReference type="ARBA" id="ARBA00004370"/>
    </source>
</evidence>
<dbReference type="SUPFAM" id="SSF53822">
    <property type="entry name" value="Periplasmic binding protein-like I"/>
    <property type="match status" value="1"/>
</dbReference>
<protein>
    <recommendedName>
        <fullName evidence="5">Receptor ligand binding region domain-containing protein</fullName>
    </recommendedName>
</protein>
<dbReference type="OrthoDB" id="5984008at2759"/>
<comment type="caution">
    <text evidence="6">The sequence shown here is derived from an EMBL/GenBank/DDBJ whole genome shotgun (WGS) entry which is preliminary data.</text>
</comment>
<dbReference type="Gene3D" id="3.40.50.2300">
    <property type="match status" value="1"/>
</dbReference>
<dbReference type="Pfam" id="PF01094">
    <property type="entry name" value="ANF_receptor"/>
    <property type="match status" value="1"/>
</dbReference>
<name>A0A6G0YWK2_APHCR</name>
<evidence type="ECO:0000256" key="4">
    <source>
        <dbReference type="ARBA" id="ARBA00023136"/>
    </source>
</evidence>
<feature type="domain" description="Receptor ligand binding region" evidence="5">
    <location>
        <begin position="36"/>
        <end position="107"/>
    </location>
</feature>
<sequence length="131" mass="15034">MLCQTVIGDTLLRCLLENELFFCSHQVLSPSSGMLDYAVSLRPDYHRAILDTVRYYGWTNIIYMYDSHDGLLRLQQLYEALDLGPNSLKVDMVKRIQNVSDALNFIHQVERVNRTGPSTLPFGTSQFIFLS</sequence>
<keyword evidence="4" id="KW-0472">Membrane</keyword>
<evidence type="ECO:0000313" key="7">
    <source>
        <dbReference type="Proteomes" id="UP000478052"/>
    </source>
</evidence>
<keyword evidence="7" id="KW-1185">Reference proteome</keyword>
<evidence type="ECO:0000313" key="6">
    <source>
        <dbReference type="EMBL" id="KAF0762288.1"/>
    </source>
</evidence>
<dbReference type="InterPro" id="IPR001828">
    <property type="entry name" value="ANF_lig-bd_rcpt"/>
</dbReference>
<keyword evidence="3" id="KW-1133">Transmembrane helix</keyword>
<evidence type="ECO:0000259" key="5">
    <source>
        <dbReference type="Pfam" id="PF01094"/>
    </source>
</evidence>
<dbReference type="Proteomes" id="UP000478052">
    <property type="component" value="Unassembled WGS sequence"/>
</dbReference>
<dbReference type="InterPro" id="IPR028082">
    <property type="entry name" value="Peripla_BP_I"/>
</dbReference>
<evidence type="ECO:0000256" key="2">
    <source>
        <dbReference type="ARBA" id="ARBA00022692"/>
    </source>
</evidence>
<accession>A0A6G0YWK2</accession>
<proteinExistence type="predicted"/>
<keyword evidence="2" id="KW-0812">Transmembrane</keyword>